<evidence type="ECO:0008006" key="3">
    <source>
        <dbReference type="Google" id="ProtNLM"/>
    </source>
</evidence>
<organism evidence="1 2">
    <name type="scientific">Symbiochloris irregularis</name>
    <dbReference type="NCBI Taxonomy" id="706552"/>
    <lineage>
        <taxon>Eukaryota</taxon>
        <taxon>Viridiplantae</taxon>
        <taxon>Chlorophyta</taxon>
        <taxon>core chlorophytes</taxon>
        <taxon>Trebouxiophyceae</taxon>
        <taxon>Trebouxiales</taxon>
        <taxon>Trebouxiaceae</taxon>
        <taxon>Symbiochloris</taxon>
    </lineage>
</organism>
<proteinExistence type="predicted"/>
<keyword evidence="2" id="KW-1185">Reference proteome</keyword>
<evidence type="ECO:0000313" key="2">
    <source>
        <dbReference type="Proteomes" id="UP001465755"/>
    </source>
</evidence>
<reference evidence="1 2" key="1">
    <citation type="journal article" date="2024" name="Nat. Commun.">
        <title>Phylogenomics reveals the evolutionary origins of lichenization in chlorophyte algae.</title>
        <authorList>
            <person name="Puginier C."/>
            <person name="Libourel C."/>
            <person name="Otte J."/>
            <person name="Skaloud P."/>
            <person name="Haon M."/>
            <person name="Grisel S."/>
            <person name="Petersen M."/>
            <person name="Berrin J.G."/>
            <person name="Delaux P.M."/>
            <person name="Dal Grande F."/>
            <person name="Keller J."/>
        </authorList>
    </citation>
    <scope>NUCLEOTIDE SEQUENCE [LARGE SCALE GENOMIC DNA]</scope>
    <source>
        <strain evidence="1 2">SAG 2036</strain>
    </source>
</reference>
<gene>
    <name evidence="1" type="ORF">WJX73_004015</name>
</gene>
<comment type="caution">
    <text evidence="1">The sequence shown here is derived from an EMBL/GenBank/DDBJ whole genome shotgun (WGS) entry which is preliminary data.</text>
</comment>
<evidence type="ECO:0000313" key="1">
    <source>
        <dbReference type="EMBL" id="KAK9813697.1"/>
    </source>
</evidence>
<dbReference type="AlphaFoldDB" id="A0AAW1PZ32"/>
<sequence length="303" mass="32322">MLHPLTEAAVLPSRTSTARIAAVILRPSCTWQQLESIPLKLELVVLQAIRCSIRPQEIAALTRSPERIGNFNEMQEHHCNCSISSIANANVAVPSDRRKQLARATCALRRPATRRIRRSRHGAQSLLEMSLKWTIFFVSCLLYLHHSGAQIVLPPTIGPIGLPTGLPTAQTPGHPAEAPGPAATVTCPTLGGSVTSACLTYLPLAQQLPLNSTSITNGTLLATVTGVQRQAGMIISSDCCSALSKFIGLGCRCNSQAIKFLQGSGYNWIQVQNAINAASITCEVTSAITIADPTAGILSCTFY</sequence>
<accession>A0AAW1PZ32</accession>
<dbReference type="EMBL" id="JALJOQ010000003">
    <property type="protein sequence ID" value="KAK9813697.1"/>
    <property type="molecule type" value="Genomic_DNA"/>
</dbReference>
<dbReference type="Proteomes" id="UP001465755">
    <property type="component" value="Unassembled WGS sequence"/>
</dbReference>
<name>A0AAW1PZ32_9CHLO</name>
<protein>
    <recommendedName>
        <fullName evidence="3">Bifunctional inhibitor/plant lipid transfer protein/seed storage helical domain-containing protein</fullName>
    </recommendedName>
</protein>